<name>A0A380ZGB7_9BACE</name>
<reference evidence="1 2" key="1">
    <citation type="submission" date="2018-06" db="EMBL/GenBank/DDBJ databases">
        <authorList>
            <consortium name="Pathogen Informatics"/>
            <person name="Doyle S."/>
        </authorList>
    </citation>
    <scope>NUCLEOTIDE SEQUENCE [LARGE SCALE GENOMIC DNA]</scope>
    <source>
        <strain evidence="1 2">NCTC11155</strain>
    </source>
</reference>
<evidence type="ECO:0000313" key="2">
    <source>
        <dbReference type="Proteomes" id="UP000254424"/>
    </source>
</evidence>
<dbReference type="AlphaFoldDB" id="A0A380ZGB7"/>
<proteinExistence type="predicted"/>
<organism evidence="1 2">
    <name type="scientific">Bacteroides eggerthii</name>
    <dbReference type="NCBI Taxonomy" id="28111"/>
    <lineage>
        <taxon>Bacteria</taxon>
        <taxon>Pseudomonadati</taxon>
        <taxon>Bacteroidota</taxon>
        <taxon>Bacteroidia</taxon>
        <taxon>Bacteroidales</taxon>
        <taxon>Bacteroidaceae</taxon>
        <taxon>Bacteroides</taxon>
    </lineage>
</organism>
<dbReference type="Proteomes" id="UP000254424">
    <property type="component" value="Unassembled WGS sequence"/>
</dbReference>
<gene>
    <name evidence="1" type="ORF">NCTC11155_03406</name>
</gene>
<protein>
    <recommendedName>
        <fullName evidence="3">TIGR04255 family protein</fullName>
    </recommendedName>
</protein>
<dbReference type="STRING" id="483216.BACEGG_00471"/>
<evidence type="ECO:0008006" key="3">
    <source>
        <dbReference type="Google" id="ProtNLM"/>
    </source>
</evidence>
<dbReference type="GeneID" id="93072000"/>
<sequence>MKQNFIIRGLRGSVFMPQITFNWEFISAIQTMLPNYIPSVISDTPQVIKGMLLSPGDWILSSPDDNIRIVFQAQKVDYIINTNIEYTQDIVSTLANNCNQIFKRIMEITGMRASRLAIAPTLEYKGDTTLFKNFVNKIYAKNTFKESKVDNCDFSQVFRVDEEINGKQFIVNYLSKFYVATPIVVVNGINTIQEVNMVDFDINTFVNPEYSFDTNATSDFFQKGAGFCSEFLLWYIGE</sequence>
<dbReference type="EMBL" id="UFSX01000002">
    <property type="protein sequence ID" value="SUV43996.1"/>
    <property type="molecule type" value="Genomic_DNA"/>
</dbReference>
<evidence type="ECO:0000313" key="1">
    <source>
        <dbReference type="EMBL" id="SUV43996.1"/>
    </source>
</evidence>
<dbReference type="RefSeq" id="WP_004288750.1">
    <property type="nucleotide sequence ID" value="NZ_CABKNQ010000020.1"/>
</dbReference>
<accession>A0A380ZGB7</accession>